<organism evidence="5 6">
    <name type="scientific">Alteromonas sediminis</name>
    <dbReference type="NCBI Taxonomy" id="2259342"/>
    <lineage>
        <taxon>Bacteria</taxon>
        <taxon>Pseudomonadati</taxon>
        <taxon>Pseudomonadota</taxon>
        <taxon>Gammaproteobacteria</taxon>
        <taxon>Alteromonadales</taxon>
        <taxon>Alteromonadaceae</taxon>
        <taxon>Alteromonas/Salinimonas group</taxon>
        <taxon>Alteromonas</taxon>
    </lineage>
</organism>
<dbReference type="SUPFAM" id="SSF53850">
    <property type="entry name" value="Periplasmic binding protein-like II"/>
    <property type="match status" value="1"/>
</dbReference>
<dbReference type="Proteomes" id="UP000275281">
    <property type="component" value="Unassembled WGS sequence"/>
</dbReference>
<gene>
    <name evidence="5" type="ORF">DRW07_13805</name>
</gene>
<evidence type="ECO:0000256" key="1">
    <source>
        <dbReference type="ARBA" id="ARBA00010333"/>
    </source>
</evidence>
<dbReference type="EMBL" id="RPOK01000004">
    <property type="protein sequence ID" value="RPJ65881.1"/>
    <property type="molecule type" value="Genomic_DNA"/>
</dbReference>
<protein>
    <recommendedName>
        <fullName evidence="4">Solute-binding protein family 3/N-terminal domain-containing protein</fullName>
    </recommendedName>
</protein>
<dbReference type="PANTHER" id="PTHR35936:SF25">
    <property type="entry name" value="ABC TRANSPORTER SUBSTRATE-BINDING PROTEIN"/>
    <property type="match status" value="1"/>
</dbReference>
<feature type="chain" id="PRO_5018002620" description="Solute-binding protein family 3/N-terminal domain-containing protein" evidence="3">
    <location>
        <begin position="28"/>
        <end position="260"/>
    </location>
</feature>
<evidence type="ECO:0000256" key="2">
    <source>
        <dbReference type="ARBA" id="ARBA00022729"/>
    </source>
</evidence>
<dbReference type="OrthoDB" id="370676at2"/>
<feature type="signal peptide" evidence="3">
    <location>
        <begin position="1"/>
        <end position="27"/>
    </location>
</feature>
<evidence type="ECO:0000256" key="3">
    <source>
        <dbReference type="SAM" id="SignalP"/>
    </source>
</evidence>
<feature type="domain" description="Solute-binding protein family 3/N-terminal" evidence="4">
    <location>
        <begin position="38"/>
        <end position="254"/>
    </location>
</feature>
<accession>A0A3N5YLC2</accession>
<proteinExistence type="inferred from homology"/>
<evidence type="ECO:0000259" key="4">
    <source>
        <dbReference type="Pfam" id="PF00497"/>
    </source>
</evidence>
<dbReference type="InterPro" id="IPR001638">
    <property type="entry name" value="Solute-binding_3/MltF_N"/>
</dbReference>
<keyword evidence="6" id="KW-1185">Reference proteome</keyword>
<keyword evidence="2 3" id="KW-0732">Signal</keyword>
<evidence type="ECO:0000313" key="6">
    <source>
        <dbReference type="Proteomes" id="UP000275281"/>
    </source>
</evidence>
<comment type="caution">
    <text evidence="5">The sequence shown here is derived from an EMBL/GenBank/DDBJ whole genome shotgun (WGS) entry which is preliminary data.</text>
</comment>
<comment type="similarity">
    <text evidence="1">Belongs to the bacterial solute-binding protein 3 family.</text>
</comment>
<sequence length="260" mass="28988">MLKREMPLSIAPLLRCLFLLSISVLHAAHAEERPIFKVCMDHFPPRQIFEDGQPPRGQNIQITKALGKVAGFTPEFSGNVAFKRCLSRMKEGSTDIMIGLVETSSRAPYMEFVPYMKAFKKRFFSLSMRNLEINNLSDLDGLTVAMVEGFAYSEDIAPLLTNTTIKEVDSIKQAFTMAARHEVDAVFASEYVNIELDAALMGSPVFVASNYALHTSYTASIAVSKKSPAIHYLSQLKHAAEQLNAKGVIEDIIERSEYNE</sequence>
<reference evidence="5 6" key="1">
    <citation type="submission" date="2018-11" db="EMBL/GenBank/DDBJ databases">
        <authorList>
            <person name="Ye M.-Q."/>
            <person name="Du Z.-J."/>
        </authorList>
    </citation>
    <scope>NUCLEOTIDE SEQUENCE [LARGE SCALE GENOMIC DNA]</scope>
    <source>
        <strain evidence="5 6">U0105</strain>
    </source>
</reference>
<dbReference type="AlphaFoldDB" id="A0A3N5YLC2"/>
<dbReference type="Gene3D" id="3.40.190.10">
    <property type="entry name" value="Periplasmic binding protein-like II"/>
    <property type="match status" value="2"/>
</dbReference>
<dbReference type="PANTHER" id="PTHR35936">
    <property type="entry name" value="MEMBRANE-BOUND LYTIC MUREIN TRANSGLYCOSYLASE F"/>
    <property type="match status" value="1"/>
</dbReference>
<dbReference type="Pfam" id="PF00497">
    <property type="entry name" value="SBP_bac_3"/>
    <property type="match status" value="1"/>
</dbReference>
<name>A0A3N5YLC2_9ALTE</name>
<evidence type="ECO:0000313" key="5">
    <source>
        <dbReference type="EMBL" id="RPJ65881.1"/>
    </source>
</evidence>